<evidence type="ECO:0000313" key="2">
    <source>
        <dbReference type="Proteomes" id="UP000221080"/>
    </source>
</evidence>
<feature type="region of interest" description="Disordered" evidence="1">
    <location>
        <begin position="286"/>
        <end position="329"/>
    </location>
</feature>
<feature type="compositionally biased region" description="Low complexity" evidence="1">
    <location>
        <begin position="310"/>
        <end position="321"/>
    </location>
</feature>
<dbReference type="RefSeq" id="XP_053535686.1">
    <property type="nucleotide sequence ID" value="XM_053679711.1"/>
</dbReference>
<dbReference type="GeneID" id="128632731"/>
<feature type="region of interest" description="Disordered" evidence="1">
    <location>
        <begin position="252"/>
        <end position="273"/>
    </location>
</feature>
<evidence type="ECO:0000256" key="1">
    <source>
        <dbReference type="SAM" id="MobiDB-lite"/>
    </source>
</evidence>
<organism evidence="2 3">
    <name type="scientific">Ictalurus punctatus</name>
    <name type="common">Channel catfish</name>
    <name type="synonym">Silurus punctatus</name>
    <dbReference type="NCBI Taxonomy" id="7998"/>
    <lineage>
        <taxon>Eukaryota</taxon>
        <taxon>Metazoa</taxon>
        <taxon>Chordata</taxon>
        <taxon>Craniata</taxon>
        <taxon>Vertebrata</taxon>
        <taxon>Euteleostomi</taxon>
        <taxon>Actinopterygii</taxon>
        <taxon>Neopterygii</taxon>
        <taxon>Teleostei</taxon>
        <taxon>Ostariophysi</taxon>
        <taxon>Siluriformes</taxon>
        <taxon>Ictaluridae</taxon>
        <taxon>Ictalurus</taxon>
    </lineage>
</organism>
<sequence>MLGSFWNISSSSSTNPGNQKFTWSLPCRIHEDEIYGTLQEKALWDPAEWEEPELKADLKDSIEQFDAGMGTLSGCNTKLSVREQARQFEQQALADRTSRDSRASLDLDDLLAIMEPQYSPGFLGKDNPPCIHIAGTTPPPPPTQRPTPPVLRRFSSSISSHVTLEPCEIWLEIIPDALDSPPPKHTFPLSHIVHSLPPAPDALSPTFTSESTIPSPLSPTQHIIPKLHPVFSETTPSPGILECQGQKKEHKGILKYNDTRKGKTRSYSYSDRNYKTGEIKAKSLIRTESESELEDFDTSREDFSSHLDSKSNSSNPSPDSEQQSERDLP</sequence>
<proteinExistence type="predicted"/>
<name>A0A9F7R5C4_ICTPU</name>
<dbReference type="AlphaFoldDB" id="A0A9F7R5C4"/>
<gene>
    <name evidence="3" type="primary">LOC128632731</name>
</gene>
<keyword evidence="2" id="KW-1185">Reference proteome</keyword>
<accession>A0A9F7R5C4</accession>
<reference evidence="3" key="2">
    <citation type="submission" date="2025-08" db="UniProtKB">
        <authorList>
            <consortium name="RefSeq"/>
        </authorList>
    </citation>
    <scope>IDENTIFICATION</scope>
    <source>
        <tissue evidence="3">Blood</tissue>
    </source>
</reference>
<evidence type="ECO:0000313" key="3">
    <source>
        <dbReference type="RefSeq" id="XP_053535686.1"/>
    </source>
</evidence>
<dbReference type="Proteomes" id="UP000221080">
    <property type="component" value="Chromosome 3"/>
</dbReference>
<dbReference type="OrthoDB" id="8959274at2759"/>
<dbReference type="KEGG" id="ipu:128632731"/>
<feature type="compositionally biased region" description="Basic and acidic residues" evidence="1">
    <location>
        <begin position="297"/>
        <end position="309"/>
    </location>
</feature>
<reference evidence="2" key="1">
    <citation type="journal article" date="2016" name="Nat. Commun.">
        <title>The channel catfish genome sequence provides insights into the evolution of scale formation in teleosts.</title>
        <authorList>
            <person name="Liu Z."/>
            <person name="Liu S."/>
            <person name="Yao J."/>
            <person name="Bao L."/>
            <person name="Zhang J."/>
            <person name="Li Y."/>
            <person name="Jiang C."/>
            <person name="Sun L."/>
            <person name="Wang R."/>
            <person name="Zhang Y."/>
            <person name="Zhou T."/>
            <person name="Zeng Q."/>
            <person name="Fu Q."/>
            <person name="Gao S."/>
            <person name="Li N."/>
            <person name="Koren S."/>
            <person name="Jiang Y."/>
            <person name="Zimin A."/>
            <person name="Xu P."/>
            <person name="Phillippy A.M."/>
            <person name="Geng X."/>
            <person name="Song L."/>
            <person name="Sun F."/>
            <person name="Li C."/>
            <person name="Wang X."/>
            <person name="Chen A."/>
            <person name="Jin Y."/>
            <person name="Yuan Z."/>
            <person name="Yang Y."/>
            <person name="Tan S."/>
            <person name="Peatman E."/>
            <person name="Lu J."/>
            <person name="Qin Z."/>
            <person name="Dunham R."/>
            <person name="Li Z."/>
            <person name="Sonstegard T."/>
            <person name="Feng J."/>
            <person name="Danzmann R.G."/>
            <person name="Schroeder S."/>
            <person name="Scheffler B."/>
            <person name="Duke M.V."/>
            <person name="Ballard L."/>
            <person name="Kucuktas H."/>
            <person name="Kaltenboeck L."/>
            <person name="Liu H."/>
            <person name="Armbruster J."/>
            <person name="Xie Y."/>
            <person name="Kirby M.L."/>
            <person name="Tian Y."/>
            <person name="Flanagan M.E."/>
            <person name="Mu W."/>
            <person name="Waldbieser G.C."/>
        </authorList>
    </citation>
    <scope>NUCLEOTIDE SEQUENCE [LARGE SCALE GENOMIC DNA]</scope>
    <source>
        <strain evidence="2">SDA103</strain>
    </source>
</reference>
<protein>
    <submittedName>
        <fullName evidence="3">Protocadherin-15-like</fullName>
    </submittedName>
</protein>